<dbReference type="Proteomes" id="UP000319257">
    <property type="component" value="Unassembled WGS sequence"/>
</dbReference>
<organism evidence="2 3">
    <name type="scientific">Thyridium curvatum</name>
    <dbReference type="NCBI Taxonomy" id="1093900"/>
    <lineage>
        <taxon>Eukaryota</taxon>
        <taxon>Fungi</taxon>
        <taxon>Dikarya</taxon>
        <taxon>Ascomycota</taxon>
        <taxon>Pezizomycotina</taxon>
        <taxon>Sordariomycetes</taxon>
        <taxon>Sordariomycetidae</taxon>
        <taxon>Thyridiales</taxon>
        <taxon>Thyridiaceae</taxon>
        <taxon>Thyridium</taxon>
    </lineage>
</organism>
<protein>
    <recommendedName>
        <fullName evidence="4">Integral membrane protein</fullName>
    </recommendedName>
</protein>
<keyword evidence="1" id="KW-0472">Membrane</keyword>
<dbReference type="EMBL" id="SKBQ01000002">
    <property type="protein sequence ID" value="TPX14161.1"/>
    <property type="molecule type" value="Genomic_DNA"/>
</dbReference>
<feature type="transmembrane region" description="Helical" evidence="1">
    <location>
        <begin position="34"/>
        <end position="55"/>
    </location>
</feature>
<dbReference type="InParanoid" id="A0A507BAP9"/>
<proteinExistence type="predicted"/>
<reference evidence="2 3" key="1">
    <citation type="submission" date="2019-06" db="EMBL/GenBank/DDBJ databases">
        <title>Draft genome sequence of the filamentous fungus Phialemoniopsis curvata isolated from diesel fuel.</title>
        <authorList>
            <person name="Varaljay V.A."/>
            <person name="Lyon W.J."/>
            <person name="Crouch A.L."/>
            <person name="Drake C.E."/>
            <person name="Hollomon J.M."/>
            <person name="Nadeau L.J."/>
            <person name="Nunn H.S."/>
            <person name="Stevenson B.S."/>
            <person name="Bojanowski C.L."/>
            <person name="Crookes-Goodson W.J."/>
        </authorList>
    </citation>
    <scope>NUCLEOTIDE SEQUENCE [LARGE SCALE GENOMIC DNA]</scope>
    <source>
        <strain evidence="2 3">D216</strain>
    </source>
</reference>
<accession>A0A507BAP9</accession>
<comment type="caution">
    <text evidence="2">The sequence shown here is derived from an EMBL/GenBank/DDBJ whole genome shotgun (WGS) entry which is preliminary data.</text>
</comment>
<feature type="transmembrane region" description="Helical" evidence="1">
    <location>
        <begin position="228"/>
        <end position="249"/>
    </location>
</feature>
<keyword evidence="1" id="KW-1133">Transmembrane helix</keyword>
<feature type="transmembrane region" description="Helical" evidence="1">
    <location>
        <begin position="196"/>
        <end position="222"/>
    </location>
</feature>
<dbReference type="OrthoDB" id="3449024at2759"/>
<dbReference type="AlphaFoldDB" id="A0A507BAP9"/>
<keyword evidence="3" id="KW-1185">Reference proteome</keyword>
<keyword evidence="1" id="KW-0812">Transmembrane</keyword>
<evidence type="ECO:0000313" key="2">
    <source>
        <dbReference type="EMBL" id="TPX14161.1"/>
    </source>
</evidence>
<feature type="transmembrane region" description="Helical" evidence="1">
    <location>
        <begin position="160"/>
        <end position="184"/>
    </location>
</feature>
<evidence type="ECO:0000313" key="3">
    <source>
        <dbReference type="Proteomes" id="UP000319257"/>
    </source>
</evidence>
<evidence type="ECO:0000256" key="1">
    <source>
        <dbReference type="SAM" id="Phobius"/>
    </source>
</evidence>
<gene>
    <name evidence="2" type="ORF">E0L32_000555</name>
</gene>
<evidence type="ECO:0008006" key="4">
    <source>
        <dbReference type="Google" id="ProtNLM"/>
    </source>
</evidence>
<sequence length="273" mass="29824">MSKNSVEQRESTSQKPAANTWAGRIEGWITASNFIKFAALGGPLTILFFFLWMPATNNLPPMAPSLSPERVRAHYMYHEKGYKGGLVLMTLASFFQPLYTAAVAGQMSRIPGVPKTAVYAQMLGGAMGGLFLCLPPYLFAATMYRAADRAPELTQLLNDLSWIVFAMPFPALLCQEFAFSYAILLDKRPNPLFPRWVAYTSSALTLGFWPATGVHCVHSGAVAWNGGLAFWVAGVTGGAQFCLISWAVFRAAMRTDLPGENEPHPDDLSTTIS</sequence>
<feature type="transmembrane region" description="Helical" evidence="1">
    <location>
        <begin position="117"/>
        <end position="140"/>
    </location>
</feature>
<name>A0A507BAP9_9PEZI</name>
<feature type="transmembrane region" description="Helical" evidence="1">
    <location>
        <begin position="85"/>
        <end position="105"/>
    </location>
</feature>
<dbReference type="GeneID" id="41968002"/>
<dbReference type="RefSeq" id="XP_030995872.1">
    <property type="nucleotide sequence ID" value="XM_031140091.1"/>
</dbReference>